<accession>A0A0G4EXM6</accession>
<dbReference type="InterPro" id="IPR045735">
    <property type="entry name" value="Spore_III_AA_AAA+_ATPase"/>
</dbReference>
<evidence type="ECO:0000256" key="1">
    <source>
        <dbReference type="ARBA" id="ARBA00022741"/>
    </source>
</evidence>
<evidence type="ECO:0000256" key="2">
    <source>
        <dbReference type="ARBA" id="ARBA00022840"/>
    </source>
</evidence>
<reference evidence="5 6" key="1">
    <citation type="submission" date="2014-11" db="EMBL/GenBank/DDBJ databases">
        <authorList>
            <person name="Zhu J."/>
            <person name="Qi W."/>
            <person name="Song R."/>
        </authorList>
    </citation>
    <scope>NUCLEOTIDE SEQUENCE [LARGE SCALE GENOMIC DNA]</scope>
</reference>
<dbReference type="InterPro" id="IPR058670">
    <property type="entry name" value="PTPase_dom"/>
</dbReference>
<protein>
    <recommendedName>
        <fullName evidence="4">AAA+ ATPase domain-containing protein</fullName>
    </recommendedName>
</protein>
<evidence type="ECO:0000259" key="4">
    <source>
        <dbReference type="SMART" id="SM00382"/>
    </source>
</evidence>
<dbReference type="PANTHER" id="PTHR20953:SF3">
    <property type="entry name" value="P-LOOP CONTAINING NUCLEOSIDE TRIPHOSPHATE HYDROLASES SUPERFAMILY PROTEIN"/>
    <property type="match status" value="1"/>
</dbReference>
<proteinExistence type="predicted"/>
<dbReference type="PANTHER" id="PTHR20953">
    <property type="entry name" value="KINASE-RELATED"/>
    <property type="match status" value="1"/>
</dbReference>
<feature type="region of interest" description="Disordered" evidence="3">
    <location>
        <begin position="467"/>
        <end position="505"/>
    </location>
</feature>
<evidence type="ECO:0000313" key="6">
    <source>
        <dbReference type="Proteomes" id="UP000041254"/>
    </source>
</evidence>
<feature type="domain" description="AAA+ ATPase" evidence="4">
    <location>
        <begin position="231"/>
        <end position="370"/>
    </location>
</feature>
<feature type="compositionally biased region" description="Low complexity" evidence="3">
    <location>
        <begin position="476"/>
        <end position="487"/>
    </location>
</feature>
<dbReference type="VEuPathDB" id="CryptoDB:Vbra_13824"/>
<dbReference type="AlphaFoldDB" id="A0A0G4EXM6"/>
<dbReference type="Pfam" id="PF25516">
    <property type="entry name" value="PTPase"/>
    <property type="match status" value="1"/>
</dbReference>
<dbReference type="SMART" id="SM00382">
    <property type="entry name" value="AAA"/>
    <property type="match status" value="1"/>
</dbReference>
<keyword evidence="6" id="KW-1185">Reference proteome</keyword>
<dbReference type="InterPro" id="IPR003593">
    <property type="entry name" value="AAA+_ATPase"/>
</dbReference>
<name>A0A0G4EXM6_VITBC</name>
<dbReference type="GO" id="GO:0005524">
    <property type="term" value="F:ATP binding"/>
    <property type="evidence" value="ECO:0007669"/>
    <property type="project" value="UniProtKB-KW"/>
</dbReference>
<dbReference type="STRING" id="1169540.A0A0G4EXM6"/>
<dbReference type="Proteomes" id="UP000041254">
    <property type="component" value="Unassembled WGS sequence"/>
</dbReference>
<dbReference type="SUPFAM" id="SSF52540">
    <property type="entry name" value="P-loop containing nucleoside triphosphate hydrolases"/>
    <property type="match status" value="1"/>
</dbReference>
<keyword evidence="2" id="KW-0067">ATP-binding</keyword>
<dbReference type="EMBL" id="CDMY01000339">
    <property type="protein sequence ID" value="CEM03359.1"/>
    <property type="molecule type" value="Genomic_DNA"/>
</dbReference>
<evidence type="ECO:0000256" key="3">
    <source>
        <dbReference type="SAM" id="MobiDB-lite"/>
    </source>
</evidence>
<dbReference type="Gene3D" id="3.40.50.300">
    <property type="entry name" value="P-loop containing nucleotide triphosphate hydrolases"/>
    <property type="match status" value="1"/>
</dbReference>
<gene>
    <name evidence="5" type="ORF">Vbra_13824</name>
</gene>
<organism evidence="5 6">
    <name type="scientific">Vitrella brassicaformis (strain CCMP3155)</name>
    <dbReference type="NCBI Taxonomy" id="1169540"/>
    <lineage>
        <taxon>Eukaryota</taxon>
        <taxon>Sar</taxon>
        <taxon>Alveolata</taxon>
        <taxon>Colpodellida</taxon>
        <taxon>Vitrellaceae</taxon>
        <taxon>Vitrella</taxon>
    </lineage>
</organism>
<dbReference type="Pfam" id="PF19568">
    <property type="entry name" value="Spore_III_AA"/>
    <property type="match status" value="1"/>
</dbReference>
<dbReference type="OrthoDB" id="26838at2759"/>
<dbReference type="InterPro" id="IPR027417">
    <property type="entry name" value="P-loop_NTPase"/>
</dbReference>
<keyword evidence="1" id="KW-0547">Nucleotide-binding</keyword>
<dbReference type="CDD" id="cd00009">
    <property type="entry name" value="AAA"/>
    <property type="match status" value="1"/>
</dbReference>
<evidence type="ECO:0000313" key="5">
    <source>
        <dbReference type="EMBL" id="CEM03359.1"/>
    </source>
</evidence>
<sequence>MRGSLPSPLRETDVIDVGVSSSRHAAQARRTRQAAGSALVRSLDRSVIAALVFCSHCISAFQPILSPQQSTRHSLSTRHAVAERTPTVMPSPTLARTTMQPRRQQSSLTFVDSDLDRLIDILPDMVRGPLRAAPDGYEGLVEVVMDLGRRPEARYHDHAMFLSQRAVSWQDLDYAVKRLGQFSGDNRAGLERALHRISAIRNRQGAIVGLTCRVGRAVWGTVSNIRDLLESGQSLLLLGKPGVGKTTAIREIARVLSDEIGKRVVIIDTSNEIAGDGDVPHPGIGRARRMQVRKVECQHQVMIEAVENHMPEVVIIDEIGTELEASAAQTIAQRGVQLVGTAHGNNLEGLIKNPTLVDLLGGIEAVTLGDEEAKRRQTQKSILERRGPPAFQICIEINNRNSWVVHEAVDQAVDLLLQGMQPTVQVRATTKNGETLITYRLSGEGTAGGFQTKWAENREKQYSSLKAAVRPPPQASPLATASTSAAPKYRPPVQQVPLYDDGDEDDYMDDEHGYGSGRRYMAQSNVQYGRSRIARSVSASWDDGARSAKVKLSETRERDLGNGAVPSGDNVLQVYSLGLSESRLDRALRSLGAAAEVQDLKDAHIVLARKSALPRFPSLREVAKDKRIPIFTVQSDTVPQLTRTLKRALQERSH</sequence>
<dbReference type="InParanoid" id="A0A0G4EXM6"/>